<dbReference type="RefSeq" id="WP_178045620.1">
    <property type="nucleotide sequence ID" value="NZ_JAJEPR010000012.1"/>
</dbReference>
<keyword evidence="3" id="KW-1185">Reference proteome</keyword>
<name>A0AAE3J6I1_9FIRM</name>
<dbReference type="EMBL" id="JAJEPR010000012">
    <property type="protein sequence ID" value="MCC2189911.1"/>
    <property type="molecule type" value="Genomic_DNA"/>
</dbReference>
<comment type="caution">
    <text evidence="2">The sequence shown here is derived from an EMBL/GenBank/DDBJ whole genome shotgun (WGS) entry which is preliminary data.</text>
</comment>
<proteinExistence type="predicted"/>
<sequence length="76" mass="8821">MKKIFIAVLLSLIVLSNQSVLISNAQQISNTTSIAPYSDVYVTRYRVNNGKLQKRRWNETKGVWADPYWIDVNYNN</sequence>
<evidence type="ECO:0000256" key="1">
    <source>
        <dbReference type="SAM" id="SignalP"/>
    </source>
</evidence>
<dbReference type="AlphaFoldDB" id="A0AAE3J6I1"/>
<accession>A0AAE3J6I1</accession>
<evidence type="ECO:0000313" key="3">
    <source>
        <dbReference type="Proteomes" id="UP001197875"/>
    </source>
</evidence>
<reference evidence="2 3" key="1">
    <citation type="submission" date="2021-10" db="EMBL/GenBank/DDBJ databases">
        <title>Anaerobic single-cell dispensing facilitates the cultivation of human gut bacteria.</title>
        <authorList>
            <person name="Afrizal A."/>
        </authorList>
    </citation>
    <scope>NUCLEOTIDE SEQUENCE [LARGE SCALE GENOMIC DNA]</scope>
    <source>
        <strain evidence="2 3">CLA-AA-H277</strain>
    </source>
</reference>
<keyword evidence="1" id="KW-0732">Signal</keyword>
<feature type="signal peptide" evidence="1">
    <location>
        <begin position="1"/>
        <end position="25"/>
    </location>
</feature>
<evidence type="ECO:0000313" key="2">
    <source>
        <dbReference type="EMBL" id="MCC2189911.1"/>
    </source>
</evidence>
<gene>
    <name evidence="2" type="ORF">LKD71_08850</name>
</gene>
<dbReference type="Proteomes" id="UP001197875">
    <property type="component" value="Unassembled WGS sequence"/>
</dbReference>
<organism evidence="2 3">
    <name type="scientific">Fusicatenibacter faecihominis</name>
    <dbReference type="NCBI Taxonomy" id="2881276"/>
    <lineage>
        <taxon>Bacteria</taxon>
        <taxon>Bacillati</taxon>
        <taxon>Bacillota</taxon>
        <taxon>Clostridia</taxon>
        <taxon>Lachnospirales</taxon>
        <taxon>Lachnospiraceae</taxon>
        <taxon>Fusicatenibacter</taxon>
    </lineage>
</organism>
<protein>
    <submittedName>
        <fullName evidence="2">Uncharacterized protein</fullName>
    </submittedName>
</protein>
<feature type="chain" id="PRO_5042274452" evidence="1">
    <location>
        <begin position="26"/>
        <end position="76"/>
    </location>
</feature>